<name>A0ABT8C7X5_9BACT</name>
<gene>
    <name evidence="1" type="ORF">QWZ15_10455</name>
</gene>
<dbReference type="Proteomes" id="UP001236663">
    <property type="component" value="Unassembled WGS sequence"/>
</dbReference>
<accession>A0ABT8C7X5</accession>
<sequence>MKKMLEDLQKHLNRLMNGQNNRPVPEFEGYSPAEMHSILHFTFEPSSPISLQKLDAADYRKIPLLNQVKYLATLIEDKGELKLTKLGFLPLNVVADIYDLGLIKDKYFELRSAKQLREADVPAITLSRILLIISGLVKKRSNKLSLTKQGQKIIQNDDALTRLIIRTYGEKFNWAFFDGFGENGIGQIGFGFSLILLSRYGHEWQRNSFYGQKYFKAFPDLLNVPDPPYSNRIVDCENCFSYRVFENFMRYFGLVEVKYEGELWKNNLSVLKTDLFDKLISVEMPKQV</sequence>
<evidence type="ECO:0000313" key="2">
    <source>
        <dbReference type="Proteomes" id="UP001236663"/>
    </source>
</evidence>
<keyword evidence="2" id="KW-1185">Reference proteome</keyword>
<organism evidence="1 2">
    <name type="scientific">Cyclobacterium jeungdonense</name>
    <dbReference type="NCBI Taxonomy" id="708087"/>
    <lineage>
        <taxon>Bacteria</taxon>
        <taxon>Pseudomonadati</taxon>
        <taxon>Bacteroidota</taxon>
        <taxon>Cytophagia</taxon>
        <taxon>Cytophagales</taxon>
        <taxon>Cyclobacteriaceae</taxon>
        <taxon>Cyclobacterium</taxon>
    </lineage>
</organism>
<proteinExistence type="predicted"/>
<dbReference type="EMBL" id="JAUFQS010000009">
    <property type="protein sequence ID" value="MDN3688252.1"/>
    <property type="molecule type" value="Genomic_DNA"/>
</dbReference>
<evidence type="ECO:0000313" key="1">
    <source>
        <dbReference type="EMBL" id="MDN3688252.1"/>
    </source>
</evidence>
<reference evidence="2" key="1">
    <citation type="journal article" date="2019" name="Int. J. Syst. Evol. Microbiol.">
        <title>The Global Catalogue of Microorganisms (GCM) 10K type strain sequencing project: providing services to taxonomists for standard genome sequencing and annotation.</title>
        <authorList>
            <consortium name="The Broad Institute Genomics Platform"/>
            <consortium name="The Broad Institute Genome Sequencing Center for Infectious Disease"/>
            <person name="Wu L."/>
            <person name="Ma J."/>
        </authorList>
    </citation>
    <scope>NUCLEOTIDE SEQUENCE [LARGE SCALE GENOMIC DNA]</scope>
    <source>
        <strain evidence="2">CECT 7706</strain>
    </source>
</reference>
<comment type="caution">
    <text evidence="1">The sequence shown here is derived from an EMBL/GenBank/DDBJ whole genome shotgun (WGS) entry which is preliminary data.</text>
</comment>
<dbReference type="RefSeq" id="WP_163386094.1">
    <property type="nucleotide sequence ID" value="NZ_JAUFQS010000009.1"/>
</dbReference>
<protein>
    <submittedName>
        <fullName evidence="1">Uncharacterized protein</fullName>
    </submittedName>
</protein>